<dbReference type="SUPFAM" id="SSF50891">
    <property type="entry name" value="Cyclophilin-like"/>
    <property type="match status" value="1"/>
</dbReference>
<evidence type="ECO:0000256" key="1">
    <source>
        <dbReference type="RuleBase" id="RU363019"/>
    </source>
</evidence>
<dbReference type="Gene3D" id="2.40.100.10">
    <property type="entry name" value="Cyclophilin-like"/>
    <property type="match status" value="1"/>
</dbReference>
<feature type="non-terminal residue" evidence="3">
    <location>
        <position position="1"/>
    </location>
</feature>
<name>A0A7J7FCL0_DICBM</name>
<comment type="function">
    <text evidence="1">PPIases accelerate the folding of proteins. It catalyzes the cis-trans isomerization of proline imidic peptide bonds in oligopeptides.</text>
</comment>
<dbReference type="GO" id="GO:0003755">
    <property type="term" value="F:peptidyl-prolyl cis-trans isomerase activity"/>
    <property type="evidence" value="ECO:0007669"/>
    <property type="project" value="UniProtKB-UniRule"/>
</dbReference>
<comment type="caution">
    <text evidence="3">The sequence shown here is derived from an EMBL/GenBank/DDBJ whole genome shotgun (WGS) entry which is preliminary data.</text>
</comment>
<dbReference type="EMBL" id="JACDTQ010000812">
    <property type="protein sequence ID" value="KAF5925795.1"/>
    <property type="molecule type" value="Genomic_DNA"/>
</dbReference>
<comment type="similarity">
    <text evidence="1">Belongs to the cyclophilin-type PPIase family.</text>
</comment>
<accession>A0A7J7FCL0</accession>
<keyword evidence="1" id="KW-0413">Isomerase</keyword>
<dbReference type="PANTHER" id="PTHR11071">
    <property type="entry name" value="PEPTIDYL-PROLYL CIS-TRANS ISOMERASE"/>
    <property type="match status" value="1"/>
</dbReference>
<keyword evidence="1" id="KW-0697">Rotamase</keyword>
<gene>
    <name evidence="3" type="ORF">HPG69_002246</name>
</gene>
<dbReference type="InterPro" id="IPR002130">
    <property type="entry name" value="Cyclophilin-type_PPIase_dom"/>
</dbReference>
<dbReference type="GO" id="GO:0006457">
    <property type="term" value="P:protein folding"/>
    <property type="evidence" value="ECO:0007669"/>
    <property type="project" value="TreeGrafter"/>
</dbReference>
<dbReference type="GO" id="GO:0016018">
    <property type="term" value="F:cyclosporin A binding"/>
    <property type="evidence" value="ECO:0007669"/>
    <property type="project" value="TreeGrafter"/>
</dbReference>
<dbReference type="PRINTS" id="PR00153">
    <property type="entry name" value="CSAPPISMRASE"/>
</dbReference>
<dbReference type="Proteomes" id="UP000551758">
    <property type="component" value="Unassembled WGS sequence"/>
</dbReference>
<evidence type="ECO:0000259" key="2">
    <source>
        <dbReference type="PROSITE" id="PS50072"/>
    </source>
</evidence>
<dbReference type="PANTHER" id="PTHR11071:SF490">
    <property type="entry name" value="PEPTIDYL-PROLYL CIS-TRANS ISOMERASE A"/>
    <property type="match status" value="1"/>
</dbReference>
<reference evidence="3 4" key="1">
    <citation type="journal article" date="2020" name="Mol. Biol. Evol.">
        <title>Interspecific Gene Flow and the Evolution of Specialization in Black and White Rhinoceros.</title>
        <authorList>
            <person name="Moodley Y."/>
            <person name="Westbury M.V."/>
            <person name="Russo I.M."/>
            <person name="Gopalakrishnan S."/>
            <person name="Rakotoarivelo A."/>
            <person name="Olsen R.A."/>
            <person name="Prost S."/>
            <person name="Tunstall T."/>
            <person name="Ryder O.A."/>
            <person name="Dalen L."/>
            <person name="Bruford M.W."/>
        </authorList>
    </citation>
    <scope>NUCLEOTIDE SEQUENCE [LARGE SCALE GENOMIC DNA]</scope>
    <source>
        <strain evidence="3">SBR-YM</strain>
        <tissue evidence="3">Skin</tissue>
    </source>
</reference>
<dbReference type="EC" id="5.2.1.8" evidence="1"/>
<comment type="catalytic activity">
    <reaction evidence="1">
        <text>[protein]-peptidylproline (omega=180) = [protein]-peptidylproline (omega=0)</text>
        <dbReference type="Rhea" id="RHEA:16237"/>
        <dbReference type="Rhea" id="RHEA-COMP:10747"/>
        <dbReference type="Rhea" id="RHEA-COMP:10748"/>
        <dbReference type="ChEBI" id="CHEBI:83833"/>
        <dbReference type="ChEBI" id="CHEBI:83834"/>
        <dbReference type="EC" id="5.2.1.8"/>
    </reaction>
</comment>
<dbReference type="InterPro" id="IPR029000">
    <property type="entry name" value="Cyclophilin-like_dom_sf"/>
</dbReference>
<feature type="domain" description="PPIase cyclophilin-type" evidence="2">
    <location>
        <begin position="14"/>
        <end position="163"/>
    </location>
</feature>
<keyword evidence="4" id="KW-1185">Reference proteome</keyword>
<dbReference type="Pfam" id="PF00160">
    <property type="entry name" value="Pro_isomerase"/>
    <property type="match status" value="1"/>
</dbReference>
<organism evidence="3 4">
    <name type="scientific">Diceros bicornis minor</name>
    <name type="common">South-central black rhinoceros</name>
    <dbReference type="NCBI Taxonomy" id="77932"/>
    <lineage>
        <taxon>Eukaryota</taxon>
        <taxon>Metazoa</taxon>
        <taxon>Chordata</taxon>
        <taxon>Craniata</taxon>
        <taxon>Vertebrata</taxon>
        <taxon>Euteleostomi</taxon>
        <taxon>Mammalia</taxon>
        <taxon>Eutheria</taxon>
        <taxon>Laurasiatheria</taxon>
        <taxon>Perissodactyla</taxon>
        <taxon>Rhinocerotidae</taxon>
        <taxon>Diceros</taxon>
    </lineage>
</organism>
<dbReference type="AlphaFoldDB" id="A0A7J7FCL0"/>
<sequence>NTPGHQALLNPTIFFHIIVNNEPLDSVSLELFEDKIPKTAENFCVLSTGEKGFELFWGLCARVVTSHAIMAPGSKSIYGEKFDDENFLLKHTGPGILSAANVGPNTNSFQFFICIAKAEWLNGKWGLGHGETVHKCCRNYGALWIQEWQDQQEDHHYPREQLE</sequence>
<evidence type="ECO:0000313" key="4">
    <source>
        <dbReference type="Proteomes" id="UP000551758"/>
    </source>
</evidence>
<dbReference type="GO" id="GO:0005737">
    <property type="term" value="C:cytoplasm"/>
    <property type="evidence" value="ECO:0007669"/>
    <property type="project" value="TreeGrafter"/>
</dbReference>
<proteinExistence type="inferred from homology"/>
<protein>
    <recommendedName>
        <fullName evidence="1">Peptidyl-prolyl cis-trans isomerase</fullName>
        <shortName evidence="1">PPIase</shortName>
        <ecNumber evidence="1">5.2.1.8</ecNumber>
    </recommendedName>
</protein>
<evidence type="ECO:0000313" key="3">
    <source>
        <dbReference type="EMBL" id="KAF5925795.1"/>
    </source>
</evidence>
<dbReference type="PROSITE" id="PS50072">
    <property type="entry name" value="CSA_PPIASE_2"/>
    <property type="match status" value="1"/>
</dbReference>